<feature type="compositionally biased region" description="Basic and acidic residues" evidence="1">
    <location>
        <begin position="447"/>
        <end position="461"/>
    </location>
</feature>
<feature type="compositionally biased region" description="Pro residues" evidence="1">
    <location>
        <begin position="354"/>
        <end position="363"/>
    </location>
</feature>
<dbReference type="AlphaFoldDB" id="A0AAJ0BBN3"/>
<reference evidence="2" key="1">
    <citation type="submission" date="2023-06" db="EMBL/GenBank/DDBJ databases">
        <title>Genome-scale phylogeny and comparative genomics of the fungal order Sordariales.</title>
        <authorList>
            <consortium name="Lawrence Berkeley National Laboratory"/>
            <person name="Hensen N."/>
            <person name="Bonometti L."/>
            <person name="Westerberg I."/>
            <person name="Brannstrom I.O."/>
            <person name="Guillou S."/>
            <person name="Cros-Aarteil S."/>
            <person name="Calhoun S."/>
            <person name="Haridas S."/>
            <person name="Kuo A."/>
            <person name="Mondo S."/>
            <person name="Pangilinan J."/>
            <person name="Riley R."/>
            <person name="Labutti K."/>
            <person name="Andreopoulos B."/>
            <person name="Lipzen A."/>
            <person name="Chen C."/>
            <person name="Yanf M."/>
            <person name="Daum C."/>
            <person name="Ng V."/>
            <person name="Clum A."/>
            <person name="Steindorff A."/>
            <person name="Ohm R."/>
            <person name="Martin F."/>
            <person name="Silar P."/>
            <person name="Natvig D."/>
            <person name="Lalanne C."/>
            <person name="Gautier V."/>
            <person name="Ament-Velasquez S.L."/>
            <person name="Kruys A."/>
            <person name="Hutchinson M.I."/>
            <person name="Powell A.J."/>
            <person name="Barry K."/>
            <person name="Miller A.N."/>
            <person name="Grigoriev I.V."/>
            <person name="Debuchy R."/>
            <person name="Gladieux P."/>
            <person name="Thoren M.H."/>
            <person name="Johannesson H."/>
        </authorList>
    </citation>
    <scope>NUCLEOTIDE SEQUENCE</scope>
    <source>
        <strain evidence="2">PSN4</strain>
    </source>
</reference>
<feature type="region of interest" description="Disordered" evidence="1">
    <location>
        <begin position="526"/>
        <end position="549"/>
    </location>
</feature>
<evidence type="ECO:0000256" key="1">
    <source>
        <dbReference type="SAM" id="MobiDB-lite"/>
    </source>
</evidence>
<accession>A0AAJ0BBN3</accession>
<feature type="region of interest" description="Disordered" evidence="1">
    <location>
        <begin position="219"/>
        <end position="363"/>
    </location>
</feature>
<keyword evidence="3" id="KW-1185">Reference proteome</keyword>
<sequence>MCFQEFIIYQCGHESVPVVRPCPTTTAGITFQCCAMRPLKQWNALTMCCSCERILHYRWTLVREWEHRWMHERGVCGCPVRFPGLAFQPRMAGGGGGDPGPSTYTEEQQQPAGEAADIPPTYTYTENHAHGQRRVSVRIPGLYAAEWRADHARRHEAGLCKCDVSFDNFQPEVEEYELNYGERAFIAQYRELEANPAGLSEDEINARVAEVIRLFGPFVTRPAPPVTIGPSVQTYSRGGGGQQRGRGGNRGGFRRGRGGGGGRGGRGGSGNTSRGGGAHNNQQTATTKNTQPSQGQGQGRMVSHLQQQQRISDQQAAAASSSSTSPPSAPVDPVDSEQTQTQTQTQPQSRSIPPSIPIPPPPEQILFPNPYAYTHHTGPGNPTFYPPTATEIHGAYPRTLFGPGPYTTTGLLDHARNGMLINPYTFPSTFTPYTPYTPYPYSTTAEPLRKEGKGKGKEKETCPPPIADGSISRQTAGVTEKEEGENGEEGEKGKETKPLCGLPIGAGPEGMLHVPAWGECELARGARYTFSPPPPSPASSAGGDGGDRS</sequence>
<evidence type="ECO:0000313" key="2">
    <source>
        <dbReference type="EMBL" id="KAK1754840.1"/>
    </source>
</evidence>
<feature type="compositionally biased region" description="Low complexity" evidence="1">
    <location>
        <begin position="280"/>
        <end position="291"/>
    </location>
</feature>
<proteinExistence type="predicted"/>
<protein>
    <submittedName>
        <fullName evidence="2">Uncharacterized protein</fullName>
    </submittedName>
</protein>
<feature type="compositionally biased region" description="Low complexity" evidence="1">
    <location>
        <begin position="312"/>
        <end position="353"/>
    </location>
</feature>
<feature type="compositionally biased region" description="Gly residues" evidence="1">
    <location>
        <begin position="258"/>
        <end position="278"/>
    </location>
</feature>
<dbReference type="Proteomes" id="UP001239445">
    <property type="component" value="Unassembled WGS sequence"/>
</dbReference>
<organism evidence="2 3">
    <name type="scientific">Echria macrotheca</name>
    <dbReference type="NCBI Taxonomy" id="438768"/>
    <lineage>
        <taxon>Eukaryota</taxon>
        <taxon>Fungi</taxon>
        <taxon>Dikarya</taxon>
        <taxon>Ascomycota</taxon>
        <taxon>Pezizomycotina</taxon>
        <taxon>Sordariomycetes</taxon>
        <taxon>Sordariomycetidae</taxon>
        <taxon>Sordariales</taxon>
        <taxon>Schizotheciaceae</taxon>
        <taxon>Echria</taxon>
    </lineage>
</organism>
<feature type="region of interest" description="Disordered" evidence="1">
    <location>
        <begin position="444"/>
        <end position="502"/>
    </location>
</feature>
<comment type="caution">
    <text evidence="2">The sequence shown here is derived from an EMBL/GenBank/DDBJ whole genome shotgun (WGS) entry which is preliminary data.</text>
</comment>
<evidence type="ECO:0000313" key="3">
    <source>
        <dbReference type="Proteomes" id="UP001239445"/>
    </source>
</evidence>
<name>A0AAJ0BBN3_9PEZI</name>
<feature type="compositionally biased region" description="Polar residues" evidence="1">
    <location>
        <begin position="102"/>
        <end position="111"/>
    </location>
</feature>
<feature type="region of interest" description="Disordered" evidence="1">
    <location>
        <begin position="91"/>
        <end position="121"/>
    </location>
</feature>
<dbReference type="EMBL" id="MU839834">
    <property type="protein sequence ID" value="KAK1754840.1"/>
    <property type="molecule type" value="Genomic_DNA"/>
</dbReference>
<gene>
    <name evidence="2" type="ORF">QBC47DRAFT_360899</name>
</gene>
<feature type="compositionally biased region" description="Gly residues" evidence="1">
    <location>
        <begin position="237"/>
        <end position="251"/>
    </location>
</feature>